<dbReference type="Proteomes" id="UP001066276">
    <property type="component" value="Chromosome 5"/>
</dbReference>
<evidence type="ECO:0000313" key="2">
    <source>
        <dbReference type="Proteomes" id="UP001066276"/>
    </source>
</evidence>
<name>A0AAV7RMI7_PLEWA</name>
<sequence length="120" mass="11954">MEGVSLSLSLEEGVYPGGLGLALELEGVGLALKVEGVDWGLEVEGVVLALEVEGVGLATEMEGVSLALEVEGAGMALSLASGAGDMTGVEVAGGRRAWRGAVVDGEVEGRQGSWGEDGLG</sequence>
<evidence type="ECO:0000313" key="1">
    <source>
        <dbReference type="EMBL" id="KAJ1153489.1"/>
    </source>
</evidence>
<dbReference type="AlphaFoldDB" id="A0AAV7RMI7"/>
<dbReference type="EMBL" id="JANPWB010000009">
    <property type="protein sequence ID" value="KAJ1153489.1"/>
    <property type="molecule type" value="Genomic_DNA"/>
</dbReference>
<reference evidence="1" key="1">
    <citation type="journal article" date="2022" name="bioRxiv">
        <title>Sequencing and chromosome-scale assembly of the giantPleurodeles waltlgenome.</title>
        <authorList>
            <person name="Brown T."/>
            <person name="Elewa A."/>
            <person name="Iarovenko S."/>
            <person name="Subramanian E."/>
            <person name="Araus A.J."/>
            <person name="Petzold A."/>
            <person name="Susuki M."/>
            <person name="Suzuki K.-i.T."/>
            <person name="Hayashi T."/>
            <person name="Toyoda A."/>
            <person name="Oliveira C."/>
            <person name="Osipova E."/>
            <person name="Leigh N.D."/>
            <person name="Simon A."/>
            <person name="Yun M.H."/>
        </authorList>
    </citation>
    <scope>NUCLEOTIDE SEQUENCE</scope>
    <source>
        <strain evidence="1">20211129_DDA</strain>
        <tissue evidence="1">Liver</tissue>
    </source>
</reference>
<protein>
    <submittedName>
        <fullName evidence="1">Uncharacterized protein</fullName>
    </submittedName>
</protein>
<comment type="caution">
    <text evidence="1">The sequence shown here is derived from an EMBL/GenBank/DDBJ whole genome shotgun (WGS) entry which is preliminary data.</text>
</comment>
<keyword evidence="2" id="KW-1185">Reference proteome</keyword>
<proteinExistence type="predicted"/>
<gene>
    <name evidence="1" type="ORF">NDU88_006248</name>
</gene>
<organism evidence="1 2">
    <name type="scientific">Pleurodeles waltl</name>
    <name type="common">Iberian ribbed newt</name>
    <dbReference type="NCBI Taxonomy" id="8319"/>
    <lineage>
        <taxon>Eukaryota</taxon>
        <taxon>Metazoa</taxon>
        <taxon>Chordata</taxon>
        <taxon>Craniata</taxon>
        <taxon>Vertebrata</taxon>
        <taxon>Euteleostomi</taxon>
        <taxon>Amphibia</taxon>
        <taxon>Batrachia</taxon>
        <taxon>Caudata</taxon>
        <taxon>Salamandroidea</taxon>
        <taxon>Salamandridae</taxon>
        <taxon>Pleurodelinae</taxon>
        <taxon>Pleurodeles</taxon>
    </lineage>
</organism>
<accession>A0AAV7RMI7</accession>